<reference evidence="3 4" key="1">
    <citation type="submission" date="2019-03" db="EMBL/GenBank/DDBJ databases">
        <title>Freshwater and sediment microbial communities from various areas in North America, analyzing microbe dynamics in response to fracking.</title>
        <authorList>
            <person name="Lamendella R."/>
        </authorList>
    </citation>
    <scope>NUCLEOTIDE SEQUENCE [LARGE SCALE GENOMIC DNA]</scope>
    <source>
        <strain evidence="3 4">175.2</strain>
    </source>
</reference>
<dbReference type="PANTHER" id="PTHR32114:SF2">
    <property type="entry name" value="ABC TRANSPORTER ABCH.3"/>
    <property type="match status" value="1"/>
</dbReference>
<keyword evidence="1" id="KW-0175">Coiled coil</keyword>
<dbReference type="SUPFAM" id="SSF52540">
    <property type="entry name" value="P-loop containing nucleoside triphosphate hydrolases"/>
    <property type="match status" value="1"/>
</dbReference>
<proteinExistence type="predicted"/>
<sequence length="813" mass="88550">MSARLTQVQISDFRSIRGKITVPLDAPVVLVHGPNGSGKTSLLSAIELGLTGAVSSLQRYDAAYAENLVHLDAQSGKASVIVSAEHDEIPTKPSELVVENGKIRGMPLLSELQSRFFSERSLLAQATLGRLLEIYEESDARKSTSPLTRFVNDLLGLDQLDALVDGLHASGDKRRLVKSLPLYGEVSDELADHDEKVNRLEEAVTTSKERLTESQAALEQALEPFGLKSVDQVGEDRSGLGDAEAERRRSVETNALRREIEAALSLWGRLEQQPGAEARSTAESELRAHQAELNAWATSKRAALEAALAAAASLYADLSPARSVGWSTSHAEAFRELSELLSKTEARLARDESARKELTDLRETLTKARAREARLDESLGALAANSGDLAQALSELAPLVDSEICPVCQRDFSETGPTSLRAHLATHIASLSQSASKLRSVADERQTVRNEITKHEQSLNRLQETVLVDDELTSLRNRRASLSDTVRQLKETEGAANEGDALAAAVAAASERLAKLRSDEESLIGVGRSVAGFAAQLGLKPPAESDDLGVVLEAYLAAADQSLETATRREQDRRKAEEALEQHSISLARLGVLESDLKSARADQKRVKDAVKSADDVRAEIRKLSDRAVEARTSVVRDVFNESLNKVWSNLFVRLAPEEPFLPAFELPDKGKGPVEAKLITRYRGDDRGGNPKAMLSAGNLNTAALTLFLSLHLSVKPLLPWLVIDDPVQSMDEIHIAQFAALLRTLSKQRGRQVIIAVHERPLFEYLSLELSPASPGDKLITVELSKDGRGHTICNPEPMMWDSSTVFRAEA</sequence>
<feature type="coiled-coil region" evidence="1">
    <location>
        <begin position="183"/>
        <end position="217"/>
    </location>
</feature>
<dbReference type="Gene3D" id="3.40.50.300">
    <property type="entry name" value="P-loop containing nucleotide triphosphate hydrolases"/>
    <property type="match status" value="2"/>
</dbReference>
<name>A0A4R3NEH3_9HYPH</name>
<dbReference type="PANTHER" id="PTHR32114">
    <property type="entry name" value="ABC TRANSPORTER ABCH.3"/>
    <property type="match status" value="1"/>
</dbReference>
<evidence type="ECO:0000259" key="2">
    <source>
        <dbReference type="Pfam" id="PF02463"/>
    </source>
</evidence>
<feature type="domain" description="RecF/RecN/SMC N-terminal" evidence="2">
    <location>
        <begin position="5"/>
        <end position="766"/>
    </location>
</feature>
<dbReference type="Gene3D" id="1.10.287.510">
    <property type="entry name" value="Helix hairpin bin"/>
    <property type="match status" value="1"/>
</dbReference>
<keyword evidence="3" id="KW-0378">Hydrolase</keyword>
<comment type="caution">
    <text evidence="3">The sequence shown here is derived from an EMBL/GenBank/DDBJ whole genome shotgun (WGS) entry which is preliminary data.</text>
</comment>
<organism evidence="3 4">
    <name type="scientific">Martelella mediterranea</name>
    <dbReference type="NCBI Taxonomy" id="293089"/>
    <lineage>
        <taxon>Bacteria</taxon>
        <taxon>Pseudomonadati</taxon>
        <taxon>Pseudomonadota</taxon>
        <taxon>Alphaproteobacteria</taxon>
        <taxon>Hyphomicrobiales</taxon>
        <taxon>Aurantimonadaceae</taxon>
        <taxon>Martelella</taxon>
    </lineage>
</organism>
<gene>
    <name evidence="3" type="ORF">EDC90_104711</name>
</gene>
<feature type="coiled-coil region" evidence="1">
    <location>
        <begin position="341"/>
        <end position="371"/>
    </location>
</feature>
<keyword evidence="3" id="KW-0269">Exonuclease</keyword>
<evidence type="ECO:0000313" key="4">
    <source>
        <dbReference type="Proteomes" id="UP000295097"/>
    </source>
</evidence>
<feature type="coiled-coil region" evidence="1">
    <location>
        <begin position="445"/>
        <end position="492"/>
    </location>
</feature>
<dbReference type="InterPro" id="IPR003395">
    <property type="entry name" value="RecF/RecN/SMC_N"/>
</dbReference>
<dbReference type="Proteomes" id="UP000295097">
    <property type="component" value="Unassembled WGS sequence"/>
</dbReference>
<evidence type="ECO:0000256" key="1">
    <source>
        <dbReference type="SAM" id="Coils"/>
    </source>
</evidence>
<feature type="coiled-coil region" evidence="1">
    <location>
        <begin position="607"/>
        <end position="634"/>
    </location>
</feature>
<keyword evidence="3" id="KW-0540">Nuclease</keyword>
<dbReference type="EMBL" id="SMAR01000047">
    <property type="protein sequence ID" value="TCT30120.1"/>
    <property type="molecule type" value="Genomic_DNA"/>
</dbReference>
<dbReference type="SUPFAM" id="SSF75712">
    <property type="entry name" value="Rad50 coiled-coil Zn hook"/>
    <property type="match status" value="1"/>
</dbReference>
<evidence type="ECO:0000313" key="3">
    <source>
        <dbReference type="EMBL" id="TCT30120.1"/>
    </source>
</evidence>
<dbReference type="AlphaFoldDB" id="A0A4R3NEH3"/>
<accession>A0A4R3NEH3</accession>
<dbReference type="GO" id="GO:0004527">
    <property type="term" value="F:exonuclease activity"/>
    <property type="evidence" value="ECO:0007669"/>
    <property type="project" value="UniProtKB-KW"/>
</dbReference>
<dbReference type="OrthoDB" id="9795626at2"/>
<dbReference type="InterPro" id="IPR027417">
    <property type="entry name" value="P-loop_NTPase"/>
</dbReference>
<protein>
    <submittedName>
        <fullName evidence="3">Exonuclease SbcC</fullName>
    </submittedName>
</protein>
<dbReference type="Pfam" id="PF02463">
    <property type="entry name" value="SMC_N"/>
    <property type="match status" value="1"/>
</dbReference>
<dbReference type="RefSeq" id="WP_132314046.1">
    <property type="nucleotide sequence ID" value="NZ_SMAR01000047.1"/>
</dbReference>
<keyword evidence="4" id="KW-1185">Reference proteome</keyword>